<dbReference type="InterPro" id="IPR013096">
    <property type="entry name" value="Cupin_2"/>
</dbReference>
<dbReference type="Pfam" id="PF07883">
    <property type="entry name" value="Cupin_2"/>
    <property type="match status" value="1"/>
</dbReference>
<dbReference type="Gene3D" id="2.60.120.10">
    <property type="entry name" value="Jelly Rolls"/>
    <property type="match status" value="1"/>
</dbReference>
<gene>
    <name evidence="2" type="ORF">C7H73_13265</name>
</gene>
<dbReference type="RefSeq" id="WP_106847087.1">
    <property type="nucleotide sequence ID" value="NZ_CP027792.1"/>
</dbReference>
<dbReference type="EMBL" id="CP027792">
    <property type="protein sequence ID" value="AVP58538.1"/>
    <property type="molecule type" value="Genomic_DNA"/>
</dbReference>
<protein>
    <submittedName>
        <fullName evidence="2">Cupin</fullName>
    </submittedName>
</protein>
<dbReference type="CDD" id="cd02230">
    <property type="entry name" value="cupin_HP0902-like"/>
    <property type="match status" value="1"/>
</dbReference>
<sequence>MALPHAQSAQVVSVRPLDAALLPQTQSYAIIKAQQLEVMRVVLRAGELMRQHDTPGEITVQCLQGEVEFQLGQNVHLLRAGDLMHLQARAPHALRAVHDCSLLVTLCLLPL</sequence>
<proteinExistence type="predicted"/>
<dbReference type="InterPro" id="IPR014710">
    <property type="entry name" value="RmlC-like_jellyroll"/>
</dbReference>
<dbReference type="OrthoDB" id="8265259at2"/>
<evidence type="ECO:0000259" key="1">
    <source>
        <dbReference type="Pfam" id="PF07883"/>
    </source>
</evidence>
<evidence type="ECO:0000313" key="3">
    <source>
        <dbReference type="Proteomes" id="UP000241829"/>
    </source>
</evidence>
<dbReference type="InterPro" id="IPR011051">
    <property type="entry name" value="RmlC_Cupin_sf"/>
</dbReference>
<feature type="domain" description="Cupin type-2" evidence="1">
    <location>
        <begin position="40"/>
        <end position="104"/>
    </location>
</feature>
<dbReference type="SUPFAM" id="SSF51182">
    <property type="entry name" value="RmlC-like cupins"/>
    <property type="match status" value="1"/>
</dbReference>
<dbReference type="PANTHER" id="PTHR37694">
    <property type="entry name" value="SLR8022 PROTEIN"/>
    <property type="match status" value="1"/>
</dbReference>
<name>A0A2P1NNA3_9BURK</name>
<keyword evidence="3" id="KW-1185">Reference proteome</keyword>
<dbReference type="PANTHER" id="PTHR37694:SF1">
    <property type="entry name" value="SLR8022 PROTEIN"/>
    <property type="match status" value="1"/>
</dbReference>
<evidence type="ECO:0000313" key="2">
    <source>
        <dbReference type="EMBL" id="AVP58538.1"/>
    </source>
</evidence>
<accession>A0A2P1NNA3</accession>
<dbReference type="AlphaFoldDB" id="A0A2P1NNA3"/>
<reference evidence="3" key="1">
    <citation type="submission" date="2018-03" db="EMBL/GenBank/DDBJ databases">
        <title>Genome sequencing of Melaminivora sp. strain SC2-7.</title>
        <authorList>
            <person name="Kim S.-J."/>
            <person name="Heo J."/>
            <person name="Ahn J.-H."/>
            <person name="Kwon S.-W."/>
        </authorList>
    </citation>
    <scope>NUCLEOTIDE SEQUENCE [LARGE SCALE GENOMIC DNA]</scope>
    <source>
        <strain evidence="3">SC2-7</strain>
    </source>
</reference>
<organism evidence="2 3">
    <name type="scientific">Pulveribacter suum</name>
    <dbReference type="NCBI Taxonomy" id="2116657"/>
    <lineage>
        <taxon>Bacteria</taxon>
        <taxon>Pseudomonadati</taxon>
        <taxon>Pseudomonadota</taxon>
        <taxon>Betaproteobacteria</taxon>
        <taxon>Burkholderiales</taxon>
        <taxon>Comamonadaceae</taxon>
        <taxon>Pulveribacter</taxon>
    </lineage>
</organism>
<dbReference type="Proteomes" id="UP000241829">
    <property type="component" value="Chromosome"/>
</dbReference>
<dbReference type="KEGG" id="melm:C7H73_13265"/>